<dbReference type="RefSeq" id="WP_205256149.1">
    <property type="nucleotide sequence ID" value="NZ_BAAAPV010000003.1"/>
</dbReference>
<dbReference type="GO" id="GO:0016020">
    <property type="term" value="C:membrane"/>
    <property type="evidence" value="ECO:0007669"/>
    <property type="project" value="UniProtKB-SubCell"/>
</dbReference>
<feature type="domain" description="EamA" evidence="7">
    <location>
        <begin position="21"/>
        <end position="151"/>
    </location>
</feature>
<evidence type="ECO:0000259" key="7">
    <source>
        <dbReference type="Pfam" id="PF00892"/>
    </source>
</evidence>
<dbReference type="SUPFAM" id="SSF103481">
    <property type="entry name" value="Multidrug resistance efflux transporter EmrE"/>
    <property type="match status" value="2"/>
</dbReference>
<feature type="transmembrane region" description="Helical" evidence="6">
    <location>
        <begin position="198"/>
        <end position="220"/>
    </location>
</feature>
<dbReference type="InterPro" id="IPR037185">
    <property type="entry name" value="EmrE-like"/>
</dbReference>
<keyword evidence="5 6" id="KW-0472">Membrane</keyword>
<feature type="domain" description="EamA" evidence="7">
    <location>
        <begin position="165"/>
        <end position="298"/>
    </location>
</feature>
<feature type="transmembrane region" description="Helical" evidence="6">
    <location>
        <begin position="136"/>
        <end position="152"/>
    </location>
</feature>
<dbReference type="Gene3D" id="1.10.3730.20">
    <property type="match status" value="1"/>
</dbReference>
<evidence type="ECO:0000256" key="4">
    <source>
        <dbReference type="ARBA" id="ARBA00022989"/>
    </source>
</evidence>
<reference evidence="8" key="1">
    <citation type="submission" date="2021-01" db="EMBL/GenBank/DDBJ databases">
        <title>KCTC 19127 draft genome.</title>
        <authorList>
            <person name="An D."/>
        </authorList>
    </citation>
    <scope>NUCLEOTIDE SEQUENCE</scope>
    <source>
        <strain evidence="8">KCTC 19127</strain>
    </source>
</reference>
<dbReference type="AlphaFoldDB" id="A0A938YME5"/>
<comment type="subcellular location">
    <subcellularLocation>
        <location evidence="1">Membrane</location>
        <topology evidence="1">Multi-pass membrane protein</topology>
    </subcellularLocation>
</comment>
<sequence length="313" mass="33064">MGVLRSSTSGPTRAPRDLTWLIAVAAALWGTDALLRLPLAETVAAPTIVFAEHLVLTLVLAPLLPRSLRAFRRLDAGGRWAVVGIGVGASAIATTLFTLSFTVGDPITPAVVQKLQPVVALVGAAWLLGERLSRRFWWFALPALAGVWLLAFPDPFHVAVDHLVAVLLALGAAVLWAGGTVLGRLVATRLEPLELTTLRFSFGLPAMFVVVLATGSPLWVPDVPSSLAVLGIALVPGLGAMALYYVGLRRTPASRATLAELAYPLTAALIGVFVLSRPLEPVQWVGAVLVVASVTALSWHENRARDRALVTVA</sequence>
<evidence type="ECO:0000256" key="1">
    <source>
        <dbReference type="ARBA" id="ARBA00004141"/>
    </source>
</evidence>
<keyword evidence="9" id="KW-1185">Reference proteome</keyword>
<evidence type="ECO:0000313" key="8">
    <source>
        <dbReference type="EMBL" id="MBM9476037.1"/>
    </source>
</evidence>
<feature type="transmembrane region" description="Helical" evidence="6">
    <location>
        <begin position="43"/>
        <end position="64"/>
    </location>
</feature>
<evidence type="ECO:0000256" key="2">
    <source>
        <dbReference type="ARBA" id="ARBA00007362"/>
    </source>
</evidence>
<dbReference type="Proteomes" id="UP000663801">
    <property type="component" value="Unassembled WGS sequence"/>
</dbReference>
<accession>A0A938YME5</accession>
<evidence type="ECO:0000256" key="3">
    <source>
        <dbReference type="ARBA" id="ARBA00022692"/>
    </source>
</evidence>
<dbReference type="PANTHER" id="PTHR32322:SF9">
    <property type="entry name" value="AMINO-ACID METABOLITE EFFLUX PUMP-RELATED"/>
    <property type="match status" value="1"/>
</dbReference>
<organism evidence="8 9">
    <name type="scientific">Nakamurella flavida</name>
    <dbReference type="NCBI Taxonomy" id="363630"/>
    <lineage>
        <taxon>Bacteria</taxon>
        <taxon>Bacillati</taxon>
        <taxon>Actinomycetota</taxon>
        <taxon>Actinomycetes</taxon>
        <taxon>Nakamurellales</taxon>
        <taxon>Nakamurellaceae</taxon>
        <taxon>Nakamurella</taxon>
    </lineage>
</organism>
<dbReference type="InterPro" id="IPR050638">
    <property type="entry name" value="AA-Vitamin_Transporters"/>
</dbReference>
<keyword evidence="4 6" id="KW-1133">Transmembrane helix</keyword>
<comment type="caution">
    <text evidence="8">The sequence shown here is derived from an EMBL/GenBank/DDBJ whole genome shotgun (WGS) entry which is preliminary data.</text>
</comment>
<feature type="transmembrane region" description="Helical" evidence="6">
    <location>
        <begin position="282"/>
        <end position="299"/>
    </location>
</feature>
<feature type="transmembrane region" description="Helical" evidence="6">
    <location>
        <begin position="76"/>
        <end position="99"/>
    </location>
</feature>
<keyword evidence="3 6" id="KW-0812">Transmembrane</keyword>
<dbReference type="PANTHER" id="PTHR32322">
    <property type="entry name" value="INNER MEMBRANE TRANSPORTER"/>
    <property type="match status" value="1"/>
</dbReference>
<comment type="similarity">
    <text evidence="2">Belongs to the EamA transporter family.</text>
</comment>
<dbReference type="Pfam" id="PF00892">
    <property type="entry name" value="EamA"/>
    <property type="match status" value="2"/>
</dbReference>
<gene>
    <name evidence="8" type="ORF">JL107_06240</name>
</gene>
<dbReference type="EMBL" id="JAERWL010000006">
    <property type="protein sequence ID" value="MBM9476037.1"/>
    <property type="molecule type" value="Genomic_DNA"/>
</dbReference>
<feature type="transmembrane region" description="Helical" evidence="6">
    <location>
        <begin position="164"/>
        <end position="186"/>
    </location>
</feature>
<feature type="transmembrane region" description="Helical" evidence="6">
    <location>
        <begin position="258"/>
        <end position="276"/>
    </location>
</feature>
<proteinExistence type="inferred from homology"/>
<protein>
    <submittedName>
        <fullName evidence="8">DMT family transporter</fullName>
    </submittedName>
</protein>
<name>A0A938YME5_9ACTN</name>
<feature type="transmembrane region" description="Helical" evidence="6">
    <location>
        <begin position="111"/>
        <end position="129"/>
    </location>
</feature>
<evidence type="ECO:0000256" key="6">
    <source>
        <dbReference type="SAM" id="Phobius"/>
    </source>
</evidence>
<evidence type="ECO:0000313" key="9">
    <source>
        <dbReference type="Proteomes" id="UP000663801"/>
    </source>
</evidence>
<feature type="transmembrane region" description="Helical" evidence="6">
    <location>
        <begin position="226"/>
        <end position="246"/>
    </location>
</feature>
<evidence type="ECO:0000256" key="5">
    <source>
        <dbReference type="ARBA" id="ARBA00023136"/>
    </source>
</evidence>
<dbReference type="InterPro" id="IPR000620">
    <property type="entry name" value="EamA_dom"/>
</dbReference>